<dbReference type="InterPro" id="IPR025705">
    <property type="entry name" value="Beta_hexosaminidase_sua/sub"/>
</dbReference>
<evidence type="ECO:0000256" key="2">
    <source>
        <dbReference type="ARBA" id="ARBA00006285"/>
    </source>
</evidence>
<dbReference type="GO" id="GO:0004563">
    <property type="term" value="F:beta-N-acetylhexosaminidase activity"/>
    <property type="evidence" value="ECO:0007669"/>
    <property type="project" value="UniProtKB-EC"/>
</dbReference>
<dbReference type="Pfam" id="PF00728">
    <property type="entry name" value="Glyco_hydro_20"/>
    <property type="match status" value="1"/>
</dbReference>
<evidence type="ECO:0000256" key="7">
    <source>
        <dbReference type="ARBA" id="ARBA00033000"/>
    </source>
</evidence>
<dbReference type="GO" id="GO:0005975">
    <property type="term" value="P:carbohydrate metabolic process"/>
    <property type="evidence" value="ECO:0007669"/>
    <property type="project" value="InterPro"/>
</dbReference>
<dbReference type="PANTHER" id="PTHR22600">
    <property type="entry name" value="BETA-HEXOSAMINIDASE"/>
    <property type="match status" value="1"/>
</dbReference>
<dbReference type="EMBL" id="CP158375">
    <property type="protein sequence ID" value="XDO96404.1"/>
    <property type="molecule type" value="Genomic_DNA"/>
</dbReference>
<evidence type="ECO:0000313" key="12">
    <source>
        <dbReference type="EMBL" id="XDO96404.1"/>
    </source>
</evidence>
<evidence type="ECO:0000256" key="3">
    <source>
        <dbReference type="ARBA" id="ARBA00012663"/>
    </source>
</evidence>
<dbReference type="Pfam" id="PF02838">
    <property type="entry name" value="Glyco_hydro_20b"/>
    <property type="match status" value="1"/>
</dbReference>
<dbReference type="EC" id="3.2.1.52" evidence="3"/>
<dbReference type="InterPro" id="IPR017853">
    <property type="entry name" value="GH"/>
</dbReference>
<dbReference type="Gene3D" id="3.30.379.10">
    <property type="entry name" value="Chitobiase/beta-hexosaminidase domain 2-like"/>
    <property type="match status" value="1"/>
</dbReference>
<evidence type="ECO:0000256" key="8">
    <source>
        <dbReference type="PIRSR" id="PIRSR625705-1"/>
    </source>
</evidence>
<feature type="signal peptide" evidence="9">
    <location>
        <begin position="1"/>
        <end position="24"/>
    </location>
</feature>
<feature type="domain" description="Glycoside hydrolase family 20 catalytic" evidence="10">
    <location>
        <begin position="152"/>
        <end position="490"/>
    </location>
</feature>
<sequence>MLTRLLAPILVSAAFSAVATAAFAAPNIVPAPAEVISTRKTYEWKTGSGIAVPAGDEGARFAAQQLSDLLKRGRGLNAPLTAQAGSVRLVRAPGMGKESYDLTVDGRGATITATDDAGLLYGAMSLWQMTQAAPGKGSAVIEEVRIKDGPRFAWRGLMVDSARHFQSVEFIKTMIDRMAVYKFNTLHWHLVDDQGWRIEIKKYPKLTEVGAWRIPVGEAGKAGKYGGFYTQDQIREVVAYAAKRNITIVPEIETPGHAHAPIVAYPQLGSAPTPPTQTSGDWGVFPYLYNTDDSTFAFLTDVLDEVMALFPSTYIHVGGDEAVKDQWKANPAIQAKIKELGLKDEHELQSWFIQRLGKHLSSKGRRLIGWDEILEGGLAPDATVMSWRGIDGAIAAARAGHDTVLSPHPTLYFDNRQSTSPDEVPGRGAVISLAEVYGFNPAPDALTEAERKHVLGVQANLWAEHMRSEARVTAQAFPRAAALAEVGWTPEKRRDWSDFVQRLPGELARQKALGIGYNAVSLQAQAVVDASAGKLTATLKSPLPEVAVRYAVNGPVTAASPVYDKPLTLAEGAKLTATTFVGDQPLGAPKTWMATSKGARFRTSQQLKMCSDKLVLNLEDDAPIKGERKLFLIDVMEPCWAWKDVDLTGVTGIELSVGQVPFNFQIGAAKDEIKLRPPVSPAGEFEVRAGGCDGAVVATLPLAPAVNNPQVTRLTAPLATTAGRKDLCFTYTARGVDPLWTIDSVRLVTSKE</sequence>
<dbReference type="CDD" id="cd06563">
    <property type="entry name" value="GH20_chitobiase-like"/>
    <property type="match status" value="1"/>
</dbReference>
<dbReference type="InterPro" id="IPR015883">
    <property type="entry name" value="Glyco_hydro_20_cat"/>
</dbReference>
<name>A0AB39KRS1_9CAUL</name>
<feature type="chain" id="PRO_5044312272" description="beta-N-acetylhexosaminidase" evidence="9">
    <location>
        <begin position="25"/>
        <end position="752"/>
    </location>
</feature>
<dbReference type="SUPFAM" id="SSF51445">
    <property type="entry name" value="(Trans)glycosidases"/>
    <property type="match status" value="1"/>
</dbReference>
<evidence type="ECO:0000256" key="5">
    <source>
        <dbReference type="ARBA" id="ARBA00023295"/>
    </source>
</evidence>
<feature type="domain" description="Beta-hexosaminidase bacterial type N-terminal" evidence="11">
    <location>
        <begin position="26"/>
        <end position="148"/>
    </location>
</feature>
<protein>
    <recommendedName>
        <fullName evidence="3">beta-N-acetylhexosaminidase</fullName>
        <ecNumber evidence="3">3.2.1.52</ecNumber>
    </recommendedName>
    <alternativeName>
        <fullName evidence="6">Beta-N-acetylhexosaminidase</fullName>
    </alternativeName>
    <alternativeName>
        <fullName evidence="7">N-acetyl-beta-glucosaminidase</fullName>
    </alternativeName>
</protein>
<dbReference type="InterPro" id="IPR015882">
    <property type="entry name" value="HEX_bac_N"/>
</dbReference>
<evidence type="ECO:0000259" key="11">
    <source>
        <dbReference type="Pfam" id="PF02838"/>
    </source>
</evidence>
<dbReference type="PANTHER" id="PTHR22600:SF57">
    <property type="entry name" value="BETA-N-ACETYLHEXOSAMINIDASE"/>
    <property type="match status" value="1"/>
</dbReference>
<reference evidence="12" key="1">
    <citation type="submission" date="2024-06" db="EMBL/GenBank/DDBJ databases">
        <title>Caulobacter inopinatus, sp. nov.</title>
        <authorList>
            <person name="Donachie S.P."/>
        </authorList>
    </citation>
    <scope>NUCLEOTIDE SEQUENCE</scope>
    <source>
        <strain evidence="12">73W</strain>
    </source>
</reference>
<keyword evidence="9" id="KW-0732">Signal</keyword>
<dbReference type="SUPFAM" id="SSF55545">
    <property type="entry name" value="beta-N-acetylhexosaminidase-like domain"/>
    <property type="match status" value="1"/>
</dbReference>
<dbReference type="Gene3D" id="3.20.20.80">
    <property type="entry name" value="Glycosidases"/>
    <property type="match status" value="1"/>
</dbReference>
<evidence type="ECO:0000259" key="10">
    <source>
        <dbReference type="Pfam" id="PF00728"/>
    </source>
</evidence>
<proteinExistence type="inferred from homology"/>
<feature type="active site" description="Proton donor" evidence="8">
    <location>
        <position position="321"/>
    </location>
</feature>
<dbReference type="RefSeq" id="WP_369059256.1">
    <property type="nucleotide sequence ID" value="NZ_CP158375.1"/>
</dbReference>
<organism evidence="12">
    <name type="scientific">Caulobacter sp. 73W</name>
    <dbReference type="NCBI Taxonomy" id="3161137"/>
    <lineage>
        <taxon>Bacteria</taxon>
        <taxon>Pseudomonadati</taxon>
        <taxon>Pseudomonadota</taxon>
        <taxon>Alphaproteobacteria</taxon>
        <taxon>Caulobacterales</taxon>
        <taxon>Caulobacteraceae</taxon>
        <taxon>Caulobacter</taxon>
    </lineage>
</organism>
<comment type="catalytic activity">
    <reaction evidence="1">
        <text>Hydrolysis of terminal non-reducing N-acetyl-D-hexosamine residues in N-acetyl-beta-D-hexosaminides.</text>
        <dbReference type="EC" id="3.2.1.52"/>
    </reaction>
</comment>
<keyword evidence="4" id="KW-0378">Hydrolase</keyword>
<dbReference type="GO" id="GO:0030203">
    <property type="term" value="P:glycosaminoglycan metabolic process"/>
    <property type="evidence" value="ECO:0007669"/>
    <property type="project" value="TreeGrafter"/>
</dbReference>
<evidence type="ECO:0000256" key="1">
    <source>
        <dbReference type="ARBA" id="ARBA00001231"/>
    </source>
</evidence>
<dbReference type="GO" id="GO:0016020">
    <property type="term" value="C:membrane"/>
    <property type="evidence" value="ECO:0007669"/>
    <property type="project" value="TreeGrafter"/>
</dbReference>
<dbReference type="Gene3D" id="2.60.120.260">
    <property type="entry name" value="Galactose-binding domain-like"/>
    <property type="match status" value="1"/>
</dbReference>
<keyword evidence="5" id="KW-0326">Glycosidase</keyword>
<comment type="similarity">
    <text evidence="2">Belongs to the glycosyl hydrolase 20 family.</text>
</comment>
<dbReference type="AlphaFoldDB" id="A0AB39KRS1"/>
<evidence type="ECO:0000256" key="4">
    <source>
        <dbReference type="ARBA" id="ARBA00022801"/>
    </source>
</evidence>
<dbReference type="PRINTS" id="PR00738">
    <property type="entry name" value="GLHYDRLASE20"/>
</dbReference>
<dbReference type="InterPro" id="IPR029018">
    <property type="entry name" value="Hex-like_dom2"/>
</dbReference>
<gene>
    <name evidence="12" type="ORF">ABOZ73_16765</name>
</gene>
<evidence type="ECO:0000256" key="9">
    <source>
        <dbReference type="SAM" id="SignalP"/>
    </source>
</evidence>
<evidence type="ECO:0000256" key="6">
    <source>
        <dbReference type="ARBA" id="ARBA00030512"/>
    </source>
</evidence>
<accession>A0AB39KRS1</accession>